<dbReference type="Proteomes" id="UP000654918">
    <property type="component" value="Unassembled WGS sequence"/>
</dbReference>
<accession>A0A8H6KLV1</accession>
<reference evidence="2" key="1">
    <citation type="journal article" date="2020" name="Phytopathology">
        <title>Genome Sequence Resources of Colletotrichum truncatum, C. plurivorum, C. musicola, and C. sojae: Four Species Pathogenic to Soybean (Glycine max).</title>
        <authorList>
            <person name="Rogerio F."/>
            <person name="Boufleur T.R."/>
            <person name="Ciampi-Guillardi M."/>
            <person name="Sukno S.A."/>
            <person name="Thon M.R."/>
            <person name="Massola Junior N.S."/>
            <person name="Baroncelli R."/>
        </authorList>
    </citation>
    <scope>NUCLEOTIDE SEQUENCE</scope>
    <source>
        <strain evidence="2">LFN00145</strain>
    </source>
</reference>
<dbReference type="AlphaFoldDB" id="A0A8H6KLV1"/>
<dbReference type="EMBL" id="WIGO01000058">
    <property type="protein sequence ID" value="KAF6833466.1"/>
    <property type="molecule type" value="Genomic_DNA"/>
</dbReference>
<feature type="region of interest" description="Disordered" evidence="1">
    <location>
        <begin position="195"/>
        <end position="220"/>
    </location>
</feature>
<evidence type="ECO:0000256" key="1">
    <source>
        <dbReference type="SAM" id="MobiDB-lite"/>
    </source>
</evidence>
<proteinExistence type="predicted"/>
<keyword evidence="3" id="KW-1185">Reference proteome</keyword>
<organism evidence="2 3">
    <name type="scientific">Colletotrichum plurivorum</name>
    <dbReference type="NCBI Taxonomy" id="2175906"/>
    <lineage>
        <taxon>Eukaryota</taxon>
        <taxon>Fungi</taxon>
        <taxon>Dikarya</taxon>
        <taxon>Ascomycota</taxon>
        <taxon>Pezizomycotina</taxon>
        <taxon>Sordariomycetes</taxon>
        <taxon>Hypocreomycetidae</taxon>
        <taxon>Glomerellales</taxon>
        <taxon>Glomerellaceae</taxon>
        <taxon>Colletotrichum</taxon>
        <taxon>Colletotrichum orchidearum species complex</taxon>
    </lineage>
</organism>
<feature type="compositionally biased region" description="Basic and acidic residues" evidence="1">
    <location>
        <begin position="203"/>
        <end position="215"/>
    </location>
</feature>
<gene>
    <name evidence="2" type="ORF">CPLU01_05504</name>
</gene>
<protein>
    <submittedName>
        <fullName evidence="2">Uncharacterized protein</fullName>
    </submittedName>
</protein>
<comment type="caution">
    <text evidence="2">The sequence shown here is derived from an EMBL/GenBank/DDBJ whole genome shotgun (WGS) entry which is preliminary data.</text>
</comment>
<evidence type="ECO:0000313" key="2">
    <source>
        <dbReference type="EMBL" id="KAF6833466.1"/>
    </source>
</evidence>
<feature type="region of interest" description="Disordered" evidence="1">
    <location>
        <begin position="126"/>
        <end position="157"/>
    </location>
</feature>
<sequence>MEGDTAASAVHVLRRMLPTVQLRQMSILSANSRVRDGRSSLLSVFLGFRSQGPAVFRSGTPPTPTLTTSMTATLFDYVLCAFWPSTSPNSLDRLAHPAAADVSSEQHTSAGLLSWVSISRENWTPGSGEVASPGLSSSVSPKQLRRSRTYSPHSPAAVHRRRLLGPAVLSLSLYSSSPVFAACGSRERKLVHLANLSSAPRPGEPETKGTKEQAPRKTKGQALRCTAMMSARRLGFASLPGRQIVQFWKSTRVSNVSISVGRVSTVARIDDESRTGDVDDAAQLI</sequence>
<evidence type="ECO:0000313" key="3">
    <source>
        <dbReference type="Proteomes" id="UP000654918"/>
    </source>
</evidence>
<name>A0A8H6KLV1_9PEZI</name>